<proteinExistence type="predicted"/>
<dbReference type="RefSeq" id="WP_219082344.1">
    <property type="nucleotide sequence ID" value="NZ_CP079216.1"/>
</dbReference>
<organism evidence="2 3">
    <name type="scientific">Tessaracoccus palaemonis</name>
    <dbReference type="NCBI Taxonomy" id="2829499"/>
    <lineage>
        <taxon>Bacteria</taxon>
        <taxon>Bacillati</taxon>
        <taxon>Actinomycetota</taxon>
        <taxon>Actinomycetes</taxon>
        <taxon>Propionibacteriales</taxon>
        <taxon>Propionibacteriaceae</taxon>
        <taxon>Tessaracoccus</taxon>
    </lineage>
</organism>
<keyword evidence="3" id="KW-1185">Reference proteome</keyword>
<feature type="domain" description="Extensin-like C-terminal" evidence="1">
    <location>
        <begin position="101"/>
        <end position="171"/>
    </location>
</feature>
<dbReference type="InterPro" id="IPR009683">
    <property type="entry name" value="Extensin-like_C"/>
</dbReference>
<name>A0ABX8SKL4_9ACTN</name>
<gene>
    <name evidence="2" type="ORF">KDB89_00290</name>
</gene>
<dbReference type="Pfam" id="PF06904">
    <property type="entry name" value="Extensin-like_C"/>
    <property type="match status" value="1"/>
</dbReference>
<evidence type="ECO:0000259" key="1">
    <source>
        <dbReference type="Pfam" id="PF06904"/>
    </source>
</evidence>
<evidence type="ECO:0000313" key="2">
    <source>
        <dbReference type="EMBL" id="QXT62970.1"/>
    </source>
</evidence>
<dbReference type="EMBL" id="CP079216">
    <property type="protein sequence ID" value="QXT62970.1"/>
    <property type="molecule type" value="Genomic_DNA"/>
</dbReference>
<dbReference type="Proteomes" id="UP000824504">
    <property type="component" value="Chromosome"/>
</dbReference>
<protein>
    <submittedName>
        <fullName evidence="2">Extensin family protein</fullName>
    </submittedName>
</protein>
<reference evidence="2 3" key="1">
    <citation type="submission" date="2021-07" db="EMBL/GenBank/DDBJ databases">
        <title>complete genome sequencing of Tessaracoccus sp.J1M15.</title>
        <authorList>
            <person name="Bae J.-W."/>
            <person name="Kim D.-y."/>
        </authorList>
    </citation>
    <scope>NUCLEOTIDE SEQUENCE [LARGE SCALE GENOMIC DNA]</scope>
    <source>
        <strain evidence="2 3">J1M15</strain>
    </source>
</reference>
<evidence type="ECO:0000313" key="3">
    <source>
        <dbReference type="Proteomes" id="UP000824504"/>
    </source>
</evidence>
<accession>A0ABX8SKL4</accession>
<sequence length="247" mass="26958">MVSRRSVLAAAVTLPLTGCVDVGSFDGSTLGGCRTPDSLVSFDTVVGAPLSYELSGNRQSFRADPRFVELLDTWAADWESAAGLGRLTEISTYGAYVDRCESWHAAGRAFDVAVVRHEDGEVSCRYDEWGDDAGRLRGYWRLAASLAAHFTYTLTLSYNAQHHNHIHVDNAVNGFDAPRFRERSRAQVQVVQGVARHVFGRDCPENGSYDVATRDAVRSVQSELGITAPLADVDGWRQFLTRAASGG</sequence>